<reference evidence="2" key="1">
    <citation type="journal article" date="2022" name="Int. J. Mol. Sci.">
        <title>Draft Genome of Tanacetum Coccineum: Genomic Comparison of Closely Related Tanacetum-Family Plants.</title>
        <authorList>
            <person name="Yamashiro T."/>
            <person name="Shiraishi A."/>
            <person name="Nakayama K."/>
            <person name="Satake H."/>
        </authorList>
    </citation>
    <scope>NUCLEOTIDE SEQUENCE</scope>
</reference>
<reference evidence="2" key="2">
    <citation type="submission" date="2022-01" db="EMBL/GenBank/DDBJ databases">
        <authorList>
            <person name="Yamashiro T."/>
            <person name="Shiraishi A."/>
            <person name="Satake H."/>
            <person name="Nakayama K."/>
        </authorList>
    </citation>
    <scope>NUCLEOTIDE SEQUENCE</scope>
</reference>
<evidence type="ECO:0000313" key="2">
    <source>
        <dbReference type="EMBL" id="GJT35392.1"/>
    </source>
</evidence>
<keyword evidence="3" id="KW-1185">Reference proteome</keyword>
<dbReference type="EMBL" id="BQNB010015046">
    <property type="protein sequence ID" value="GJT35392.1"/>
    <property type="molecule type" value="Genomic_DNA"/>
</dbReference>
<feature type="region of interest" description="Disordered" evidence="1">
    <location>
        <begin position="1"/>
        <end position="89"/>
    </location>
</feature>
<protein>
    <submittedName>
        <fullName evidence="2">Uncharacterized protein</fullName>
    </submittedName>
</protein>
<proteinExistence type="predicted"/>
<name>A0ABQ5D976_9ASTR</name>
<feature type="compositionally biased region" description="Basic and acidic residues" evidence="1">
    <location>
        <begin position="44"/>
        <end position="54"/>
    </location>
</feature>
<accession>A0ABQ5D976</accession>
<feature type="compositionally biased region" description="Basic and acidic residues" evidence="1">
    <location>
        <begin position="65"/>
        <end position="83"/>
    </location>
</feature>
<comment type="caution">
    <text evidence="2">The sequence shown here is derived from an EMBL/GenBank/DDBJ whole genome shotgun (WGS) entry which is preliminary data.</text>
</comment>
<evidence type="ECO:0000313" key="3">
    <source>
        <dbReference type="Proteomes" id="UP001151760"/>
    </source>
</evidence>
<organism evidence="2 3">
    <name type="scientific">Tanacetum coccineum</name>
    <dbReference type="NCBI Taxonomy" id="301880"/>
    <lineage>
        <taxon>Eukaryota</taxon>
        <taxon>Viridiplantae</taxon>
        <taxon>Streptophyta</taxon>
        <taxon>Embryophyta</taxon>
        <taxon>Tracheophyta</taxon>
        <taxon>Spermatophyta</taxon>
        <taxon>Magnoliopsida</taxon>
        <taxon>eudicotyledons</taxon>
        <taxon>Gunneridae</taxon>
        <taxon>Pentapetalae</taxon>
        <taxon>asterids</taxon>
        <taxon>campanulids</taxon>
        <taxon>Asterales</taxon>
        <taxon>Asteraceae</taxon>
        <taxon>Asteroideae</taxon>
        <taxon>Anthemideae</taxon>
        <taxon>Anthemidinae</taxon>
        <taxon>Tanacetum</taxon>
    </lineage>
</organism>
<evidence type="ECO:0000256" key="1">
    <source>
        <dbReference type="SAM" id="MobiDB-lite"/>
    </source>
</evidence>
<sequence length="89" mass="9960">MHDTYIAKGTHPLRPYAKTGDKFPHPKCNGGSVQPSTGILLETSRTERDERQEVLSDAGTDIEEMDKNQSKNEQSQTRDRKSTQEPGVC</sequence>
<dbReference type="Proteomes" id="UP001151760">
    <property type="component" value="Unassembled WGS sequence"/>
</dbReference>
<gene>
    <name evidence="2" type="ORF">Tco_0925811</name>
</gene>